<dbReference type="Pfam" id="PF17974">
    <property type="entry name" value="GalBD_like"/>
    <property type="match status" value="1"/>
</dbReference>
<comment type="caution">
    <text evidence="2">The sequence shown here is derived from an EMBL/GenBank/DDBJ whole genome shotgun (WGS) entry which is preliminary data.</text>
</comment>
<proteinExistence type="predicted"/>
<dbReference type="InterPro" id="IPR008979">
    <property type="entry name" value="Galactose-bd-like_sf"/>
</dbReference>
<keyword evidence="3" id="KW-1185">Reference proteome</keyword>
<name>A0ABW2TPY1_9PSEU</name>
<evidence type="ECO:0000313" key="2">
    <source>
        <dbReference type="EMBL" id="MFC7614987.1"/>
    </source>
</evidence>
<dbReference type="InterPro" id="IPR040502">
    <property type="entry name" value="GH101_dom-6"/>
</dbReference>
<feature type="domain" description="Glycosyl hydrolase family 98 putative carbohydrate-binding module" evidence="1">
    <location>
        <begin position="268"/>
        <end position="413"/>
    </location>
</feature>
<accession>A0ABW2TPY1</accession>
<evidence type="ECO:0000259" key="1">
    <source>
        <dbReference type="SMART" id="SM00776"/>
    </source>
</evidence>
<dbReference type="EMBL" id="JBHTEY010000004">
    <property type="protein sequence ID" value="MFC7614987.1"/>
    <property type="molecule type" value="Genomic_DNA"/>
</dbReference>
<dbReference type="Pfam" id="PF08305">
    <property type="entry name" value="NPCBM"/>
    <property type="match status" value="1"/>
</dbReference>
<sequence length="415" mass="43133">MRGPLPVSDANTHLAELHAPYTQRGWDGKVIDDVIAGEWSLKSFEYNRGITYRTTPAAVRFTPGHRYRVSFDYENALAGAYGWTLGVDGPAGTKEVSTTAFGLRTTPTRHAHEFVAGACGDYWVGLKRMGPNTDQIEFTLDGFTVEDLGEAGSSDACGSLDVVPAAQKLRPGSANTVTTTFRNGESGAATGVTLALTAPQGWAVEAQGPTAFDSVASGASVSTRWTVTPPADTPVGAYDLVANAAYRVAAGPRAVSSGLAVETVPSPPSADTWASDHGWLSATNGWGPVERDLANGESGAGDGTPITLNGVVHAKGLGTHAPSEVVYYLGGRCTSFTAQVGVDDKQTSRGSVQFTVYADGVRVAQSPLMRPDTATFALDAPIAGAQEVRLVVGDGGDGIGNDHADWASARFHCGA</sequence>
<organism evidence="2 3">
    <name type="scientific">Actinokineospora soli</name>
    <dbReference type="NCBI Taxonomy" id="1048753"/>
    <lineage>
        <taxon>Bacteria</taxon>
        <taxon>Bacillati</taxon>
        <taxon>Actinomycetota</taxon>
        <taxon>Actinomycetes</taxon>
        <taxon>Pseudonocardiales</taxon>
        <taxon>Pseudonocardiaceae</taxon>
        <taxon>Actinokineospora</taxon>
    </lineage>
</organism>
<dbReference type="InterPro" id="IPR013222">
    <property type="entry name" value="Glyco_hyd_98_carb-bd"/>
</dbReference>
<gene>
    <name evidence="2" type="ORF">ACFQV2_17155</name>
</gene>
<dbReference type="InterPro" id="IPR018905">
    <property type="entry name" value="A-galactase_NEW3"/>
</dbReference>
<dbReference type="Proteomes" id="UP001596512">
    <property type="component" value="Unassembled WGS sequence"/>
</dbReference>
<dbReference type="Gene3D" id="2.60.120.260">
    <property type="entry name" value="Galactose-binding domain-like"/>
    <property type="match status" value="1"/>
</dbReference>
<dbReference type="Pfam" id="PF10633">
    <property type="entry name" value="NPCBM_assoc"/>
    <property type="match status" value="1"/>
</dbReference>
<protein>
    <submittedName>
        <fullName evidence="2">NPCBM/NEW2 domain-containing protein</fullName>
    </submittedName>
</protein>
<dbReference type="Gene3D" id="2.60.120.1060">
    <property type="entry name" value="NPCBM/NEW2 domain"/>
    <property type="match status" value="1"/>
</dbReference>
<dbReference type="SUPFAM" id="SSF49785">
    <property type="entry name" value="Galactose-binding domain-like"/>
    <property type="match status" value="1"/>
</dbReference>
<reference evidence="3" key="1">
    <citation type="journal article" date="2019" name="Int. J. Syst. Evol. Microbiol.">
        <title>The Global Catalogue of Microorganisms (GCM) 10K type strain sequencing project: providing services to taxonomists for standard genome sequencing and annotation.</title>
        <authorList>
            <consortium name="The Broad Institute Genomics Platform"/>
            <consortium name="The Broad Institute Genome Sequencing Center for Infectious Disease"/>
            <person name="Wu L."/>
            <person name="Ma J."/>
        </authorList>
    </citation>
    <scope>NUCLEOTIDE SEQUENCE [LARGE SCALE GENOMIC DNA]</scope>
    <source>
        <strain evidence="3">JCM 17695</strain>
    </source>
</reference>
<dbReference type="InterPro" id="IPR013783">
    <property type="entry name" value="Ig-like_fold"/>
</dbReference>
<dbReference type="Gene3D" id="2.60.40.10">
    <property type="entry name" value="Immunoglobulins"/>
    <property type="match status" value="1"/>
</dbReference>
<dbReference type="SMART" id="SM00776">
    <property type="entry name" value="NPCBM"/>
    <property type="match status" value="1"/>
</dbReference>
<evidence type="ECO:0000313" key="3">
    <source>
        <dbReference type="Proteomes" id="UP001596512"/>
    </source>
</evidence>
<dbReference type="InterPro" id="IPR038637">
    <property type="entry name" value="NPCBM_sf"/>
</dbReference>